<accession>A0AAD6YKJ0</accession>
<keyword evidence="2" id="KW-1185">Reference proteome</keyword>
<evidence type="ECO:0000313" key="2">
    <source>
        <dbReference type="Proteomes" id="UP001219525"/>
    </source>
</evidence>
<protein>
    <submittedName>
        <fullName evidence="1">Uncharacterized protein</fullName>
    </submittedName>
</protein>
<dbReference type="AlphaFoldDB" id="A0AAD6YKJ0"/>
<sequence length="477" mass="55236">MSKNAFSELLRPYGAEMFPLLVVDLMHEFELGVWKAVFIHIIRILHTLPNAVVIFDESNASERKKLAARDYEDYLQNLADCFQTIIPVIEHLLPEPFNGMIMTMLFRLAEWHALAKLRMHTDDTLTRFKKSTTVIGKELRQFHAEPRGKFLNLATYKFHAIGDYPSTIPFVGTTDSFSTQIGELAHRLLKRLYRRTNKRNAIKQMAKLERRQIRLQKAREAADSPRKRHAHHIPFSQTRHHENTGVDVHHYISPSQNHRTNLYSFVNDKDPAKEDFIPKLKDHLLGRLLHRDFDGDEEQFSEEERATVRINNNSIYSVGTMRVNYTTYDMRRDQDTINPRTHPDVIVLSAETGRNAHPFWYARVLGIFYADVVHKGPQAQNHGTQRMEFLRVRWFGVVPGYKSGFKVARLPKLGFVSYDDENTPAFGFLDPSLVLRGCYIVPAFADGKTTMLLPTVIPTVARPIGETEEWKNYYAIM</sequence>
<organism evidence="1 2">
    <name type="scientific">Mycena pura</name>
    <dbReference type="NCBI Taxonomy" id="153505"/>
    <lineage>
        <taxon>Eukaryota</taxon>
        <taxon>Fungi</taxon>
        <taxon>Dikarya</taxon>
        <taxon>Basidiomycota</taxon>
        <taxon>Agaricomycotina</taxon>
        <taxon>Agaricomycetes</taxon>
        <taxon>Agaricomycetidae</taxon>
        <taxon>Agaricales</taxon>
        <taxon>Marasmiineae</taxon>
        <taxon>Mycenaceae</taxon>
        <taxon>Mycena</taxon>
    </lineage>
</organism>
<gene>
    <name evidence="1" type="ORF">GGX14DRAFT_354385</name>
</gene>
<proteinExistence type="predicted"/>
<reference evidence="1" key="1">
    <citation type="submission" date="2023-03" db="EMBL/GenBank/DDBJ databases">
        <title>Massive genome expansion in bonnet fungi (Mycena s.s.) driven by repeated elements and novel gene families across ecological guilds.</title>
        <authorList>
            <consortium name="Lawrence Berkeley National Laboratory"/>
            <person name="Harder C.B."/>
            <person name="Miyauchi S."/>
            <person name="Viragh M."/>
            <person name="Kuo A."/>
            <person name="Thoen E."/>
            <person name="Andreopoulos B."/>
            <person name="Lu D."/>
            <person name="Skrede I."/>
            <person name="Drula E."/>
            <person name="Henrissat B."/>
            <person name="Morin E."/>
            <person name="Kohler A."/>
            <person name="Barry K."/>
            <person name="LaButti K."/>
            <person name="Morin E."/>
            <person name="Salamov A."/>
            <person name="Lipzen A."/>
            <person name="Mereny Z."/>
            <person name="Hegedus B."/>
            <person name="Baldrian P."/>
            <person name="Stursova M."/>
            <person name="Weitz H."/>
            <person name="Taylor A."/>
            <person name="Grigoriev I.V."/>
            <person name="Nagy L.G."/>
            <person name="Martin F."/>
            <person name="Kauserud H."/>
        </authorList>
    </citation>
    <scope>NUCLEOTIDE SEQUENCE</scope>
    <source>
        <strain evidence="1">9144</strain>
    </source>
</reference>
<evidence type="ECO:0000313" key="1">
    <source>
        <dbReference type="EMBL" id="KAJ7220515.1"/>
    </source>
</evidence>
<dbReference type="Proteomes" id="UP001219525">
    <property type="component" value="Unassembled WGS sequence"/>
</dbReference>
<name>A0AAD6YKJ0_9AGAR</name>
<comment type="caution">
    <text evidence="1">The sequence shown here is derived from an EMBL/GenBank/DDBJ whole genome shotgun (WGS) entry which is preliminary data.</text>
</comment>
<dbReference type="EMBL" id="JARJCW010000009">
    <property type="protein sequence ID" value="KAJ7220515.1"/>
    <property type="molecule type" value="Genomic_DNA"/>
</dbReference>